<keyword evidence="3" id="KW-1185">Reference proteome</keyword>
<organism evidence="2 3">
    <name type="scientific">Ditylenchus destructor</name>
    <dbReference type="NCBI Taxonomy" id="166010"/>
    <lineage>
        <taxon>Eukaryota</taxon>
        <taxon>Metazoa</taxon>
        <taxon>Ecdysozoa</taxon>
        <taxon>Nematoda</taxon>
        <taxon>Chromadorea</taxon>
        <taxon>Rhabditida</taxon>
        <taxon>Tylenchina</taxon>
        <taxon>Tylenchomorpha</taxon>
        <taxon>Sphaerularioidea</taxon>
        <taxon>Anguinidae</taxon>
        <taxon>Anguininae</taxon>
        <taxon>Ditylenchus</taxon>
    </lineage>
</organism>
<reference evidence="2" key="1">
    <citation type="submission" date="2022-01" db="EMBL/GenBank/DDBJ databases">
        <title>Genome Sequence Resource for Two Populations of Ditylenchus destructor, the Migratory Endoparasitic Phytonematode.</title>
        <authorList>
            <person name="Zhang H."/>
            <person name="Lin R."/>
            <person name="Xie B."/>
        </authorList>
    </citation>
    <scope>NUCLEOTIDE SEQUENCE</scope>
    <source>
        <strain evidence="2">BazhouSP</strain>
    </source>
</reference>
<dbReference type="Pfam" id="PF00106">
    <property type="entry name" value="adh_short"/>
    <property type="match status" value="1"/>
</dbReference>
<dbReference type="EMBL" id="JAKKPZ010000098">
    <property type="protein sequence ID" value="KAI1702472.1"/>
    <property type="molecule type" value="Genomic_DNA"/>
</dbReference>
<gene>
    <name evidence="2" type="ORF">DdX_15483</name>
</gene>
<dbReference type="Proteomes" id="UP001201812">
    <property type="component" value="Unassembled WGS sequence"/>
</dbReference>
<feature type="region of interest" description="Disordered" evidence="1">
    <location>
        <begin position="42"/>
        <end position="62"/>
    </location>
</feature>
<proteinExistence type="predicted"/>
<dbReference type="InterPro" id="IPR002347">
    <property type="entry name" value="SDR_fam"/>
</dbReference>
<protein>
    <submittedName>
        <fullName evidence="2">Short chain dehydrogenase domain-containing protein</fullName>
    </submittedName>
</protein>
<evidence type="ECO:0000313" key="2">
    <source>
        <dbReference type="EMBL" id="KAI1702472.1"/>
    </source>
</evidence>
<evidence type="ECO:0000313" key="3">
    <source>
        <dbReference type="Proteomes" id="UP001201812"/>
    </source>
</evidence>
<sequence length="305" mass="32718">MTTYKDALKGQVALVTGASRGIGRGIALQLGEAGATVYITGRKKSPEQQREQSSEKYPSLEKTANDITARGGKGIAVYCDHEDEKQVEGVFERIAKEQNGQLDILVNNAYAGIPSIFGAGNKKFWELPTSVYDTINNTGLRNHYICAVLAAKLMVPRQNGLIVTVSSFGGAGYLFNAAYGIGKAACDKLASDTAIELSDFNVTSVSLWPGPVKTEYIQETVLNTEQADDTKSIFAAGESIEFPGKCVVALAADQNKQQVTGRILTTDVLGKKYNLKDIDGATVNHPGNFGEIAESLNNFRAPSKI</sequence>
<dbReference type="SUPFAM" id="SSF51735">
    <property type="entry name" value="NAD(P)-binding Rossmann-fold domains"/>
    <property type="match status" value="1"/>
</dbReference>
<evidence type="ECO:0000256" key="1">
    <source>
        <dbReference type="SAM" id="MobiDB-lite"/>
    </source>
</evidence>
<dbReference type="AlphaFoldDB" id="A0AAD4MQV3"/>
<dbReference type="PRINTS" id="PR00081">
    <property type="entry name" value="GDHRDH"/>
</dbReference>
<dbReference type="PANTHER" id="PTHR44147">
    <property type="entry name" value="DEHYDROGENASE/REDUCTASE SDR FAMILY MEMBER 1"/>
    <property type="match status" value="1"/>
</dbReference>
<dbReference type="Gene3D" id="3.40.50.720">
    <property type="entry name" value="NAD(P)-binding Rossmann-like Domain"/>
    <property type="match status" value="1"/>
</dbReference>
<name>A0AAD4MQV3_9BILA</name>
<comment type="caution">
    <text evidence="2">The sequence shown here is derived from an EMBL/GenBank/DDBJ whole genome shotgun (WGS) entry which is preliminary data.</text>
</comment>
<dbReference type="InterPro" id="IPR036291">
    <property type="entry name" value="NAD(P)-bd_dom_sf"/>
</dbReference>
<accession>A0AAD4MQV3</accession>
<feature type="compositionally biased region" description="Basic and acidic residues" evidence="1">
    <location>
        <begin position="44"/>
        <end position="54"/>
    </location>
</feature>
<dbReference type="PANTHER" id="PTHR44147:SF2">
    <property type="entry name" value="DEHYDROGENASE_REDUCTASE SDR FAMILY MEMBER 1"/>
    <property type="match status" value="1"/>
</dbReference>